<organism evidence="9 10">
    <name type="scientific">Penicillium daleae</name>
    <dbReference type="NCBI Taxonomy" id="63821"/>
    <lineage>
        <taxon>Eukaryota</taxon>
        <taxon>Fungi</taxon>
        <taxon>Dikarya</taxon>
        <taxon>Ascomycota</taxon>
        <taxon>Pezizomycotina</taxon>
        <taxon>Eurotiomycetes</taxon>
        <taxon>Eurotiomycetidae</taxon>
        <taxon>Eurotiales</taxon>
        <taxon>Aspergillaceae</taxon>
        <taxon>Penicillium</taxon>
    </lineage>
</organism>
<dbReference type="GO" id="GO:0022857">
    <property type="term" value="F:transmembrane transporter activity"/>
    <property type="evidence" value="ECO:0007669"/>
    <property type="project" value="InterPro"/>
</dbReference>
<evidence type="ECO:0000313" key="9">
    <source>
        <dbReference type="EMBL" id="KAJ5465131.1"/>
    </source>
</evidence>
<dbReference type="InterPro" id="IPR011701">
    <property type="entry name" value="MFS"/>
</dbReference>
<evidence type="ECO:0000256" key="2">
    <source>
        <dbReference type="ARBA" id="ARBA00022448"/>
    </source>
</evidence>
<evidence type="ECO:0000256" key="5">
    <source>
        <dbReference type="ARBA" id="ARBA00023136"/>
    </source>
</evidence>
<evidence type="ECO:0000256" key="3">
    <source>
        <dbReference type="ARBA" id="ARBA00022692"/>
    </source>
</evidence>
<dbReference type="EMBL" id="JAPVEA010000001">
    <property type="protein sequence ID" value="KAJ5465131.1"/>
    <property type="molecule type" value="Genomic_DNA"/>
</dbReference>
<dbReference type="GeneID" id="81594454"/>
<feature type="transmembrane region" description="Helical" evidence="7">
    <location>
        <begin position="618"/>
        <end position="636"/>
    </location>
</feature>
<dbReference type="RefSeq" id="XP_056771978.1">
    <property type="nucleotide sequence ID" value="XM_056904211.1"/>
</dbReference>
<feature type="transmembrane region" description="Helical" evidence="7">
    <location>
        <begin position="363"/>
        <end position="385"/>
    </location>
</feature>
<reference evidence="9" key="1">
    <citation type="submission" date="2022-12" db="EMBL/GenBank/DDBJ databases">
        <authorList>
            <person name="Petersen C."/>
        </authorList>
    </citation>
    <scope>NUCLEOTIDE SEQUENCE</scope>
    <source>
        <strain evidence="9">IBT 16125</strain>
    </source>
</reference>
<evidence type="ECO:0000256" key="7">
    <source>
        <dbReference type="SAM" id="Phobius"/>
    </source>
</evidence>
<dbReference type="InterPro" id="IPR036259">
    <property type="entry name" value="MFS_trans_sf"/>
</dbReference>
<feature type="transmembrane region" description="Helical" evidence="7">
    <location>
        <begin position="703"/>
        <end position="724"/>
    </location>
</feature>
<dbReference type="Gene3D" id="1.20.1250.20">
    <property type="entry name" value="MFS general substrate transporter like domains"/>
    <property type="match status" value="2"/>
</dbReference>
<dbReference type="PANTHER" id="PTHR43791:SF91">
    <property type="entry name" value="MAJOR FACILITATOR SUPERFAMILY (MFS) PROFILE DOMAIN-CONTAINING PROTEIN-RELATED"/>
    <property type="match status" value="1"/>
</dbReference>
<name>A0AAD6G984_9EURO</name>
<feature type="transmembrane region" description="Helical" evidence="7">
    <location>
        <begin position="436"/>
        <end position="454"/>
    </location>
</feature>
<keyword evidence="5 7" id="KW-0472">Membrane</keyword>
<dbReference type="Pfam" id="PF13649">
    <property type="entry name" value="Methyltransf_25"/>
    <property type="match status" value="1"/>
</dbReference>
<feature type="transmembrane region" description="Helical" evidence="7">
    <location>
        <begin position="578"/>
        <end position="598"/>
    </location>
</feature>
<keyword evidence="2" id="KW-0813">Transport</keyword>
<reference evidence="9" key="2">
    <citation type="journal article" date="2023" name="IMA Fungus">
        <title>Comparative genomic study of the Penicillium genus elucidates a diverse pangenome and 15 lateral gene transfer events.</title>
        <authorList>
            <person name="Petersen C."/>
            <person name="Sorensen T."/>
            <person name="Nielsen M.R."/>
            <person name="Sondergaard T.E."/>
            <person name="Sorensen J.L."/>
            <person name="Fitzpatrick D.A."/>
            <person name="Frisvad J.C."/>
            <person name="Nielsen K.L."/>
        </authorList>
    </citation>
    <scope>NUCLEOTIDE SEQUENCE</scope>
    <source>
        <strain evidence="9">IBT 16125</strain>
    </source>
</reference>
<feature type="transmembrane region" description="Helical" evidence="7">
    <location>
        <begin position="406"/>
        <end position="424"/>
    </location>
</feature>
<sequence>MTEPEIDPGSSLSKSHDPHKLPWYEPELTEVQPKAREILENYSNIPPDEVVQHVNKLRDRAFAIFPYPCVGGFQILERLKSGGKLLDVGCALGQVLRRLVFDGVPSSNLYATDLRADFYEAGFDLFKDRSTLKAQFIEADIFDANSALAQQLTGKIDIVNANSFFHLFTWDQQVTAVKQVIALLRPRPGSLVVGRQVGRKNPIDPDDEENASKRYCHDVETWKRLWRQVESETGSRWEVEAWMEVWEGVEGVFAKYRPDVESFKMRYFISKEGAKNNVVDMAEKVEKLPTATSSPDISKGESGFESTLPQHGKVHYVDRDQNGILPSYGEELIPGYDANLMGARATLSSAEEKKLLRRIDWHLIPLLAVMYMLKSVDFTNVSYALTMDKGTPRNILKELKMTSNQYNLVTAMYYIPYILAEAPSNLLLKGVRPSVWQSRIMVSWGIVLCCHAAVTNKQGLYAVRFFLGLFEAGLWPVLVTLLGNFSSVISGVLAFAFNGVVTGGLSGWKWLILTEGIFTVFLGVFTYFFLPDFPSTASWLSEREKAFIQARLPSNSPRAAEANFNLQELITTLKNKRIWLFLLCWAFFTIGTTGLTFYQPTVIANLGFTSIGQAQLLNIPSAVFAVILTIAFGIFADTGRIPQPAIPLFFMIVIEACYGVLYAFPSNGGVYAATIIAGGFSTAWYTMMWPWRVQTTEGATGSAFAIAFANSYGQIGGAVGSQLFNSRYAPHYTTSFGIAMGFIGMAIVMNVITWAFTWRVDVDTRKLKRIRTAAAKQNQAVLDDVDIHAGEKKRP</sequence>
<dbReference type="AlphaFoldDB" id="A0AAD6G984"/>
<gene>
    <name evidence="9" type="ORF">N7458_000817</name>
</gene>
<accession>A0AAD6G984</accession>
<evidence type="ECO:0000256" key="4">
    <source>
        <dbReference type="ARBA" id="ARBA00022989"/>
    </source>
</evidence>
<dbReference type="SUPFAM" id="SSF103473">
    <property type="entry name" value="MFS general substrate transporter"/>
    <property type="match status" value="1"/>
</dbReference>
<evidence type="ECO:0000256" key="1">
    <source>
        <dbReference type="ARBA" id="ARBA00004141"/>
    </source>
</evidence>
<feature type="transmembrane region" description="Helical" evidence="7">
    <location>
        <begin position="474"/>
        <end position="498"/>
    </location>
</feature>
<feature type="domain" description="Methyltransferase" evidence="8">
    <location>
        <begin position="86"/>
        <end position="186"/>
    </location>
</feature>
<feature type="transmembrane region" description="Helical" evidence="7">
    <location>
        <begin position="670"/>
        <end position="691"/>
    </location>
</feature>
<protein>
    <recommendedName>
        <fullName evidence="8">Methyltransferase domain-containing protein</fullName>
    </recommendedName>
</protein>
<comment type="subcellular location">
    <subcellularLocation>
        <location evidence="1">Membrane</location>
        <topology evidence="1">Multi-pass membrane protein</topology>
    </subcellularLocation>
</comment>
<dbReference type="InterPro" id="IPR041698">
    <property type="entry name" value="Methyltransf_25"/>
</dbReference>
<dbReference type="GO" id="GO:0016020">
    <property type="term" value="C:membrane"/>
    <property type="evidence" value="ECO:0007669"/>
    <property type="project" value="UniProtKB-SubCell"/>
</dbReference>
<feature type="transmembrane region" description="Helical" evidence="7">
    <location>
        <begin position="648"/>
        <end position="664"/>
    </location>
</feature>
<feature type="transmembrane region" description="Helical" evidence="7">
    <location>
        <begin position="736"/>
        <end position="758"/>
    </location>
</feature>
<evidence type="ECO:0000256" key="6">
    <source>
        <dbReference type="SAM" id="MobiDB-lite"/>
    </source>
</evidence>
<keyword evidence="10" id="KW-1185">Reference proteome</keyword>
<dbReference type="InterPro" id="IPR029063">
    <property type="entry name" value="SAM-dependent_MTases_sf"/>
</dbReference>
<feature type="region of interest" description="Disordered" evidence="6">
    <location>
        <begin position="1"/>
        <end position="20"/>
    </location>
</feature>
<dbReference type="Pfam" id="PF07690">
    <property type="entry name" value="MFS_1"/>
    <property type="match status" value="1"/>
</dbReference>
<dbReference type="Gene3D" id="3.40.50.150">
    <property type="entry name" value="Vaccinia Virus protein VP39"/>
    <property type="match status" value="1"/>
</dbReference>
<evidence type="ECO:0000259" key="8">
    <source>
        <dbReference type="Pfam" id="PF13649"/>
    </source>
</evidence>
<dbReference type="PANTHER" id="PTHR43791">
    <property type="entry name" value="PERMEASE-RELATED"/>
    <property type="match status" value="1"/>
</dbReference>
<evidence type="ECO:0000313" key="10">
    <source>
        <dbReference type="Proteomes" id="UP001213681"/>
    </source>
</evidence>
<feature type="transmembrane region" description="Helical" evidence="7">
    <location>
        <begin position="510"/>
        <end position="530"/>
    </location>
</feature>
<keyword evidence="4 7" id="KW-1133">Transmembrane helix</keyword>
<dbReference type="Proteomes" id="UP001213681">
    <property type="component" value="Unassembled WGS sequence"/>
</dbReference>
<keyword evidence="3 7" id="KW-0812">Transmembrane</keyword>
<proteinExistence type="predicted"/>
<comment type="caution">
    <text evidence="9">The sequence shown here is derived from an EMBL/GenBank/DDBJ whole genome shotgun (WGS) entry which is preliminary data.</text>
</comment>
<dbReference type="SUPFAM" id="SSF53335">
    <property type="entry name" value="S-adenosyl-L-methionine-dependent methyltransferases"/>
    <property type="match status" value="1"/>
</dbReference>